<reference evidence="1 2" key="1">
    <citation type="submission" date="2023-08" db="EMBL/GenBank/DDBJ databases">
        <title>A Necator americanus chromosomal reference genome.</title>
        <authorList>
            <person name="Ilik V."/>
            <person name="Petrzelkova K.J."/>
            <person name="Pardy F."/>
            <person name="Fuh T."/>
            <person name="Niatou-Singa F.S."/>
            <person name="Gouil Q."/>
            <person name="Baker L."/>
            <person name="Ritchie M.E."/>
            <person name="Jex A.R."/>
            <person name="Gazzola D."/>
            <person name="Li H."/>
            <person name="Toshio Fujiwara R."/>
            <person name="Zhan B."/>
            <person name="Aroian R.V."/>
            <person name="Pafco B."/>
            <person name="Schwarz E.M."/>
        </authorList>
    </citation>
    <scope>NUCLEOTIDE SEQUENCE [LARGE SCALE GENOMIC DNA]</scope>
    <source>
        <strain evidence="1 2">Aroian</strain>
        <tissue evidence="1">Whole animal</tissue>
    </source>
</reference>
<dbReference type="EMBL" id="JAVFWL010000001">
    <property type="protein sequence ID" value="KAK6726218.1"/>
    <property type="molecule type" value="Genomic_DNA"/>
</dbReference>
<protein>
    <submittedName>
        <fullName evidence="1">Uncharacterized protein</fullName>
    </submittedName>
</protein>
<evidence type="ECO:0000313" key="2">
    <source>
        <dbReference type="Proteomes" id="UP001303046"/>
    </source>
</evidence>
<evidence type="ECO:0000313" key="1">
    <source>
        <dbReference type="EMBL" id="KAK6726218.1"/>
    </source>
</evidence>
<comment type="caution">
    <text evidence="1">The sequence shown here is derived from an EMBL/GenBank/DDBJ whole genome shotgun (WGS) entry which is preliminary data.</text>
</comment>
<dbReference type="Proteomes" id="UP001303046">
    <property type="component" value="Unassembled WGS sequence"/>
</dbReference>
<organism evidence="1 2">
    <name type="scientific">Necator americanus</name>
    <name type="common">Human hookworm</name>
    <dbReference type="NCBI Taxonomy" id="51031"/>
    <lineage>
        <taxon>Eukaryota</taxon>
        <taxon>Metazoa</taxon>
        <taxon>Ecdysozoa</taxon>
        <taxon>Nematoda</taxon>
        <taxon>Chromadorea</taxon>
        <taxon>Rhabditida</taxon>
        <taxon>Rhabditina</taxon>
        <taxon>Rhabditomorpha</taxon>
        <taxon>Strongyloidea</taxon>
        <taxon>Ancylostomatidae</taxon>
        <taxon>Bunostominae</taxon>
        <taxon>Necator</taxon>
    </lineage>
</organism>
<gene>
    <name evidence="1" type="primary">Necator_chrI.g624</name>
    <name evidence="1" type="ORF">RB195_004502</name>
</gene>
<name>A0ABR1BLT1_NECAM</name>
<proteinExistence type="predicted"/>
<accession>A0ABR1BLT1</accession>
<keyword evidence="2" id="KW-1185">Reference proteome</keyword>
<sequence>MSGCSKRLRSWTKATHAALVMETTSDCVSTTREQSPQNLLLGAAERIKLNVIALQVTNIRRDVRQIIDGTHVNRGEKVPLRNGGGVGFVVQPSVVHLVDFSCHLVWQLFASGLSGKAC</sequence>